<dbReference type="Pfam" id="PF13581">
    <property type="entry name" value="HATPase_c_2"/>
    <property type="match status" value="1"/>
</dbReference>
<reference evidence="3 4" key="1">
    <citation type="submission" date="2016-10" db="EMBL/GenBank/DDBJ databases">
        <authorList>
            <person name="de Groot N.N."/>
        </authorList>
    </citation>
    <scope>NUCLEOTIDE SEQUENCE [LARGE SCALE GENOMIC DNA]</scope>
    <source>
        <strain evidence="3 4">DSM 43357</strain>
    </source>
</reference>
<dbReference type="CDD" id="cd16936">
    <property type="entry name" value="HATPase_RsbW-like"/>
    <property type="match status" value="1"/>
</dbReference>
<dbReference type="STRING" id="46177.SAMN05660976_04826"/>
<dbReference type="SUPFAM" id="SSF55874">
    <property type="entry name" value="ATPase domain of HSP90 chaperone/DNA topoisomerase II/histidine kinase"/>
    <property type="match status" value="1"/>
</dbReference>
<dbReference type="GO" id="GO:0004674">
    <property type="term" value="F:protein serine/threonine kinase activity"/>
    <property type="evidence" value="ECO:0007669"/>
    <property type="project" value="UniProtKB-KW"/>
</dbReference>
<dbReference type="PANTHER" id="PTHR35526">
    <property type="entry name" value="ANTI-SIGMA-F FACTOR RSBW-RELATED"/>
    <property type="match status" value="1"/>
</dbReference>
<evidence type="ECO:0000256" key="1">
    <source>
        <dbReference type="ARBA" id="ARBA00022527"/>
    </source>
</evidence>
<keyword evidence="1" id="KW-0723">Serine/threonine-protein kinase</keyword>
<gene>
    <name evidence="3" type="ORF">SAMN05660976_04826</name>
</gene>
<evidence type="ECO:0000259" key="2">
    <source>
        <dbReference type="Pfam" id="PF13581"/>
    </source>
</evidence>
<protein>
    <submittedName>
        <fullName evidence="3">Histidine kinase-like ATPase domain-containing protein</fullName>
    </submittedName>
</protein>
<dbReference type="EMBL" id="FOBF01000012">
    <property type="protein sequence ID" value="SEM33426.1"/>
    <property type="molecule type" value="Genomic_DNA"/>
</dbReference>
<keyword evidence="4" id="KW-1185">Reference proteome</keyword>
<dbReference type="Gene3D" id="3.30.565.10">
    <property type="entry name" value="Histidine kinase-like ATPase, C-terminal domain"/>
    <property type="match status" value="1"/>
</dbReference>
<name>A0A1H7XI13_9ACTN</name>
<dbReference type="RefSeq" id="WP_055502890.1">
    <property type="nucleotide sequence ID" value="NZ_BBZG01000001.1"/>
</dbReference>
<dbReference type="InterPro" id="IPR003594">
    <property type="entry name" value="HATPase_dom"/>
</dbReference>
<dbReference type="InterPro" id="IPR050267">
    <property type="entry name" value="Anti-sigma-factor_SerPK"/>
</dbReference>
<feature type="domain" description="Histidine kinase/HSP90-like ATPase" evidence="2">
    <location>
        <begin position="29"/>
        <end position="137"/>
    </location>
</feature>
<dbReference type="OrthoDB" id="3534907at2"/>
<organism evidence="3 4">
    <name type="scientific">Nonomuraea pusilla</name>
    <dbReference type="NCBI Taxonomy" id="46177"/>
    <lineage>
        <taxon>Bacteria</taxon>
        <taxon>Bacillati</taxon>
        <taxon>Actinomycetota</taxon>
        <taxon>Actinomycetes</taxon>
        <taxon>Streptosporangiales</taxon>
        <taxon>Streptosporangiaceae</taxon>
        <taxon>Nonomuraea</taxon>
    </lineage>
</organism>
<evidence type="ECO:0000313" key="3">
    <source>
        <dbReference type="EMBL" id="SEM33426.1"/>
    </source>
</evidence>
<sequence length="159" mass="17621">MTIGRIWDRLAALMSVGSAEPEQVSWKLRARPTSVAKARRLTRDRLAFWGHDGEIAIVELLVSELVTNALRRECGPVRLSLSVEDGLLRCEVEDADPELPCMRAVWPDDESGRGLHLVDMLACCWGSVRTLKGKVVWFEFPVVGQCAEQPLEAQPALAA</sequence>
<accession>A0A1H7XI13</accession>
<keyword evidence="3" id="KW-0808">Transferase</keyword>
<evidence type="ECO:0000313" key="4">
    <source>
        <dbReference type="Proteomes" id="UP000198953"/>
    </source>
</evidence>
<dbReference type="InterPro" id="IPR036890">
    <property type="entry name" value="HATPase_C_sf"/>
</dbReference>
<keyword evidence="3" id="KW-0418">Kinase</keyword>
<proteinExistence type="predicted"/>
<dbReference type="AlphaFoldDB" id="A0A1H7XI13"/>
<dbReference type="Proteomes" id="UP000198953">
    <property type="component" value="Unassembled WGS sequence"/>
</dbReference>
<dbReference type="PANTHER" id="PTHR35526:SF3">
    <property type="entry name" value="ANTI-SIGMA-F FACTOR RSBW"/>
    <property type="match status" value="1"/>
</dbReference>